<dbReference type="EMBL" id="LPBJ01000047">
    <property type="protein sequence ID" value="KVP97957.1"/>
    <property type="molecule type" value="Genomic_DNA"/>
</dbReference>
<dbReference type="RefSeq" id="WP_059924827.1">
    <property type="nucleotide sequence ID" value="NZ_LPBG01000047.1"/>
</dbReference>
<sequence length="145" mass="15008">MFSLIITIAAVALVVALVAVTLYHGGSDTMTKGLQTAEVAQSLNELGQIKAALTQFHADTGTDASSLQDLVPQYLSSIPSGWGVEVPSQVAFESSRLLQGTEAQKAESCQEINSRLGLKGAPPSCADIDANFSGCCVVPDAPTTP</sequence>
<reference evidence="1 2" key="1">
    <citation type="submission" date="2015-11" db="EMBL/GenBank/DDBJ databases">
        <title>Expanding the genomic diversity of Burkholderia species for the development of highly accurate diagnostics.</title>
        <authorList>
            <person name="Sahl J."/>
            <person name="Keim P."/>
            <person name="Wagner D."/>
        </authorList>
    </citation>
    <scope>NUCLEOTIDE SEQUENCE [LARGE SCALE GENOMIC DNA]</scope>
    <source>
        <strain evidence="1 2">MSMB1808WGS</strain>
    </source>
</reference>
<dbReference type="AlphaFoldDB" id="A0AAW3MTN1"/>
<gene>
    <name evidence="1" type="ORF">WJ96_05140</name>
</gene>
<proteinExistence type="predicted"/>
<evidence type="ECO:0000313" key="1">
    <source>
        <dbReference type="EMBL" id="KVP97957.1"/>
    </source>
</evidence>
<name>A0AAW3MTN1_9BURK</name>
<comment type="caution">
    <text evidence="1">The sequence shown here is derived from an EMBL/GenBank/DDBJ whole genome shotgun (WGS) entry which is preliminary data.</text>
</comment>
<accession>A0AAW3MTN1</accession>
<evidence type="ECO:0008006" key="3">
    <source>
        <dbReference type="Google" id="ProtNLM"/>
    </source>
</evidence>
<dbReference type="Proteomes" id="UP000056453">
    <property type="component" value="Unassembled WGS sequence"/>
</dbReference>
<keyword evidence="2" id="KW-1185">Reference proteome</keyword>
<organism evidence="1 2">
    <name type="scientific">Burkholderia ubonensis</name>
    <dbReference type="NCBI Taxonomy" id="101571"/>
    <lineage>
        <taxon>Bacteria</taxon>
        <taxon>Pseudomonadati</taxon>
        <taxon>Pseudomonadota</taxon>
        <taxon>Betaproteobacteria</taxon>
        <taxon>Burkholderiales</taxon>
        <taxon>Burkholderiaceae</taxon>
        <taxon>Burkholderia</taxon>
        <taxon>Burkholderia cepacia complex</taxon>
    </lineage>
</organism>
<protein>
    <recommendedName>
        <fullName evidence="3">Type 4 secretion system PilS N-terminal domain-containing protein</fullName>
    </recommendedName>
</protein>
<evidence type="ECO:0000313" key="2">
    <source>
        <dbReference type="Proteomes" id="UP000056453"/>
    </source>
</evidence>